<dbReference type="EMBL" id="BONQ01000126">
    <property type="protein sequence ID" value="GIG49902.1"/>
    <property type="molecule type" value="Genomic_DNA"/>
</dbReference>
<evidence type="ECO:0000313" key="2">
    <source>
        <dbReference type="EMBL" id="GIG49902.1"/>
    </source>
</evidence>
<feature type="region of interest" description="Disordered" evidence="1">
    <location>
        <begin position="1"/>
        <end position="30"/>
    </location>
</feature>
<sequence length="116" mass="11333">MPFDPGQGGAAQPVGGDALRGDPGQVPADAAPQFVVAAAGQGAAVAVPQQRVRRQDRAADGGVLHEAGGEVEADRLPADCAAILPQLQQAAVGVQVLQAQPEGTGAPAGGLGVQAQ</sequence>
<proteinExistence type="predicted"/>
<keyword evidence="3" id="KW-1185">Reference proteome</keyword>
<reference evidence="2" key="1">
    <citation type="submission" date="2021-01" db="EMBL/GenBank/DDBJ databases">
        <title>Whole genome shotgun sequence of Dactylosporangium siamense NBRC 106093.</title>
        <authorList>
            <person name="Komaki H."/>
            <person name="Tamura T."/>
        </authorList>
    </citation>
    <scope>NUCLEOTIDE SEQUENCE</scope>
    <source>
        <strain evidence="2">NBRC 106093</strain>
    </source>
</reference>
<name>A0A919UC33_9ACTN</name>
<evidence type="ECO:0000256" key="1">
    <source>
        <dbReference type="SAM" id="MobiDB-lite"/>
    </source>
</evidence>
<evidence type="ECO:0000313" key="3">
    <source>
        <dbReference type="Proteomes" id="UP000660611"/>
    </source>
</evidence>
<protein>
    <submittedName>
        <fullName evidence="2">Uncharacterized protein</fullName>
    </submittedName>
</protein>
<dbReference type="AlphaFoldDB" id="A0A919UC33"/>
<organism evidence="2 3">
    <name type="scientific">Dactylosporangium siamense</name>
    <dbReference type="NCBI Taxonomy" id="685454"/>
    <lineage>
        <taxon>Bacteria</taxon>
        <taxon>Bacillati</taxon>
        <taxon>Actinomycetota</taxon>
        <taxon>Actinomycetes</taxon>
        <taxon>Micromonosporales</taxon>
        <taxon>Micromonosporaceae</taxon>
        <taxon>Dactylosporangium</taxon>
    </lineage>
</organism>
<comment type="caution">
    <text evidence="2">The sequence shown here is derived from an EMBL/GenBank/DDBJ whole genome shotgun (WGS) entry which is preliminary data.</text>
</comment>
<accession>A0A919UC33</accession>
<dbReference type="Proteomes" id="UP000660611">
    <property type="component" value="Unassembled WGS sequence"/>
</dbReference>
<gene>
    <name evidence="2" type="ORF">Dsi01nite_079430</name>
</gene>